<gene>
    <name evidence="1" type="ORF">DI09_18p190</name>
</gene>
<organism evidence="1 2">
    <name type="scientific">Mitosporidium daphniae</name>
    <dbReference type="NCBI Taxonomy" id="1485682"/>
    <lineage>
        <taxon>Eukaryota</taxon>
        <taxon>Fungi</taxon>
        <taxon>Fungi incertae sedis</taxon>
        <taxon>Microsporidia</taxon>
        <taxon>Mitosporidium</taxon>
    </lineage>
</organism>
<dbReference type="RefSeq" id="XP_013238740.1">
    <property type="nucleotide sequence ID" value="XM_013383286.1"/>
</dbReference>
<sequence>MPGSKKWNILQATVGNLAKHLESLSPTKCVMLEKERCANNYLAEWIDHQSKFNKVSEHHSKWRREIFGRLLSAAPRAKGTLYFVCLPKFQDKAVQYSNIVSALQEQSAYNEARIVDLEGSAVKSSTEISTLDRKLSETTDQICQTSIKILALDEQGIHLCIVLRHPRWPFLFDSKDFEDIDTCDFQRQIAQGFD</sequence>
<dbReference type="Proteomes" id="UP000029725">
    <property type="component" value="Unassembled WGS sequence"/>
</dbReference>
<evidence type="ECO:0000313" key="2">
    <source>
        <dbReference type="Proteomes" id="UP000029725"/>
    </source>
</evidence>
<accession>A0A098VT99</accession>
<protein>
    <submittedName>
        <fullName evidence="1">Uncharacterized protein</fullName>
    </submittedName>
</protein>
<evidence type="ECO:0000313" key="1">
    <source>
        <dbReference type="EMBL" id="KGG52313.1"/>
    </source>
</evidence>
<name>A0A098VT99_9MICR</name>
<comment type="caution">
    <text evidence="1">The sequence shown here is derived from an EMBL/GenBank/DDBJ whole genome shotgun (WGS) entry which is preliminary data.</text>
</comment>
<dbReference type="HOGENOM" id="CLU_1402765_0_0_1"/>
<proteinExistence type="predicted"/>
<reference evidence="1 2" key="1">
    <citation type="submission" date="2014-04" db="EMBL/GenBank/DDBJ databases">
        <title>A new species of microsporidia sheds light on the evolution of extreme parasitism.</title>
        <authorList>
            <person name="Haag K.L."/>
            <person name="James T.Y."/>
            <person name="Larsson R."/>
            <person name="Schaer T.M."/>
            <person name="Refardt D."/>
            <person name="Pombert J.-F."/>
            <person name="Ebert D."/>
        </authorList>
    </citation>
    <scope>NUCLEOTIDE SEQUENCE [LARGE SCALE GENOMIC DNA]</scope>
    <source>
        <strain evidence="1 2">UGP3</strain>
        <tissue evidence="1">Spores</tissue>
    </source>
</reference>
<dbReference type="EMBL" id="JMKJ01000099">
    <property type="protein sequence ID" value="KGG52313.1"/>
    <property type="molecule type" value="Genomic_DNA"/>
</dbReference>
<keyword evidence="2" id="KW-1185">Reference proteome</keyword>
<dbReference type="AlphaFoldDB" id="A0A098VT99"/>
<dbReference type="GeneID" id="25258796"/>
<dbReference type="VEuPathDB" id="MicrosporidiaDB:DI09_18p190"/>